<gene>
    <name evidence="1" type="ORF">A9Z62_08790</name>
</gene>
<proteinExistence type="predicted"/>
<organism evidence="1 2">
    <name type="scientific">Haemophilus haemolyticus</name>
    <dbReference type="NCBI Taxonomy" id="726"/>
    <lineage>
        <taxon>Bacteria</taxon>
        <taxon>Pseudomonadati</taxon>
        <taxon>Pseudomonadota</taxon>
        <taxon>Gammaproteobacteria</taxon>
        <taxon>Pasteurellales</taxon>
        <taxon>Pasteurellaceae</taxon>
        <taxon>Haemophilus</taxon>
    </lineage>
</organism>
<accession>A0A1B8PFJ8</accession>
<evidence type="ECO:0000313" key="1">
    <source>
        <dbReference type="EMBL" id="OBX47464.1"/>
    </source>
</evidence>
<comment type="caution">
    <text evidence="1">The sequence shown here is derived from an EMBL/GenBank/DDBJ whole genome shotgun (WGS) entry which is preliminary data.</text>
</comment>
<dbReference type="Proteomes" id="UP000092611">
    <property type="component" value="Unassembled WGS sequence"/>
</dbReference>
<dbReference type="RefSeq" id="WP_065246168.1">
    <property type="nucleotide sequence ID" value="NZ_LZDL01000011.1"/>
</dbReference>
<protein>
    <submittedName>
        <fullName evidence="1">Uncharacterized protein</fullName>
    </submittedName>
</protein>
<dbReference type="AlphaFoldDB" id="A0A1B8PFJ8"/>
<sequence>MKDNELNITSHVFLYNEFVHKMEKDYGHLDSWLNMEILNALALDEWEMSGKPQEWYIWKDRYQEKALNLVKIFFNESGLSCY</sequence>
<name>A0A1B8PFJ8_HAEHA</name>
<reference evidence="1 2" key="1">
    <citation type="submission" date="2016-06" db="EMBL/GenBank/DDBJ databases">
        <title>Draft genome of Haemophilus haemolyticus CCUG 24149.</title>
        <authorList>
            <person name="Engstrom-Jakobsson H."/>
            <person name="Salva-Serra F."/>
            <person name="Thorell K."/>
            <person name="Gonzales-Siles L."/>
            <person name="Karlsson R."/>
            <person name="Boulund F."/>
            <person name="Engstrand L."/>
            <person name="Kristiansson E."/>
            <person name="Moore E."/>
        </authorList>
    </citation>
    <scope>NUCLEOTIDE SEQUENCE [LARGE SCALE GENOMIC DNA]</scope>
    <source>
        <strain evidence="1 2">CCUG 24149</strain>
    </source>
</reference>
<dbReference type="OrthoDB" id="9157220at2"/>
<dbReference type="EMBL" id="LZDL01000011">
    <property type="protein sequence ID" value="OBX47464.1"/>
    <property type="molecule type" value="Genomic_DNA"/>
</dbReference>
<evidence type="ECO:0000313" key="2">
    <source>
        <dbReference type="Proteomes" id="UP000092611"/>
    </source>
</evidence>